<dbReference type="OrthoDB" id="10564226at2759"/>
<protein>
    <submittedName>
        <fullName evidence="2">Uncharacterized protein</fullName>
    </submittedName>
</protein>
<evidence type="ECO:0000313" key="3">
    <source>
        <dbReference type="Proteomes" id="UP000886523"/>
    </source>
</evidence>
<accession>A0A9P6AIU5</accession>
<gene>
    <name evidence="2" type="ORF">BS47DRAFT_1399340</name>
</gene>
<dbReference type="EMBL" id="MU129105">
    <property type="protein sequence ID" value="KAF9506613.1"/>
    <property type="molecule type" value="Genomic_DNA"/>
</dbReference>
<dbReference type="AlphaFoldDB" id="A0A9P6AIU5"/>
<dbReference type="Proteomes" id="UP000886523">
    <property type="component" value="Unassembled WGS sequence"/>
</dbReference>
<evidence type="ECO:0000313" key="2">
    <source>
        <dbReference type="EMBL" id="KAF9506613.1"/>
    </source>
</evidence>
<proteinExistence type="predicted"/>
<name>A0A9P6AIU5_9AGAM</name>
<reference evidence="2" key="1">
    <citation type="journal article" date="2020" name="Nat. Commun.">
        <title>Large-scale genome sequencing of mycorrhizal fungi provides insights into the early evolution of symbiotic traits.</title>
        <authorList>
            <person name="Miyauchi S."/>
            <person name="Kiss E."/>
            <person name="Kuo A."/>
            <person name="Drula E."/>
            <person name="Kohler A."/>
            <person name="Sanchez-Garcia M."/>
            <person name="Morin E."/>
            <person name="Andreopoulos B."/>
            <person name="Barry K.W."/>
            <person name="Bonito G."/>
            <person name="Buee M."/>
            <person name="Carver A."/>
            <person name="Chen C."/>
            <person name="Cichocki N."/>
            <person name="Clum A."/>
            <person name="Culley D."/>
            <person name="Crous P.W."/>
            <person name="Fauchery L."/>
            <person name="Girlanda M."/>
            <person name="Hayes R.D."/>
            <person name="Keri Z."/>
            <person name="LaButti K."/>
            <person name="Lipzen A."/>
            <person name="Lombard V."/>
            <person name="Magnuson J."/>
            <person name="Maillard F."/>
            <person name="Murat C."/>
            <person name="Nolan M."/>
            <person name="Ohm R.A."/>
            <person name="Pangilinan J."/>
            <person name="Pereira M.F."/>
            <person name="Perotto S."/>
            <person name="Peter M."/>
            <person name="Pfister S."/>
            <person name="Riley R."/>
            <person name="Sitrit Y."/>
            <person name="Stielow J.B."/>
            <person name="Szollosi G."/>
            <person name="Zifcakova L."/>
            <person name="Stursova M."/>
            <person name="Spatafora J.W."/>
            <person name="Tedersoo L."/>
            <person name="Vaario L.M."/>
            <person name="Yamada A."/>
            <person name="Yan M."/>
            <person name="Wang P."/>
            <person name="Xu J."/>
            <person name="Bruns T."/>
            <person name="Baldrian P."/>
            <person name="Vilgalys R."/>
            <person name="Dunand C."/>
            <person name="Henrissat B."/>
            <person name="Grigoriev I.V."/>
            <person name="Hibbett D."/>
            <person name="Nagy L.G."/>
            <person name="Martin F.M."/>
        </authorList>
    </citation>
    <scope>NUCLEOTIDE SEQUENCE</scope>
    <source>
        <strain evidence="2">UP504</strain>
    </source>
</reference>
<evidence type="ECO:0000256" key="1">
    <source>
        <dbReference type="SAM" id="MobiDB-lite"/>
    </source>
</evidence>
<feature type="compositionally biased region" description="Low complexity" evidence="1">
    <location>
        <begin position="63"/>
        <end position="88"/>
    </location>
</feature>
<sequence length="116" mass="12630">MLHISTVQHVVPFPGLSHAQLPCIPHAQLPRIPHAQLPRIPCAQLPHIHCAQSRNRSHGHPRSWSPAQSPAQAATWSPQPPSHTSSHTFGNSPFIGDFDHEVEPSGLTLVSHLEGP</sequence>
<comment type="caution">
    <text evidence="2">The sequence shown here is derived from an EMBL/GenBank/DDBJ whole genome shotgun (WGS) entry which is preliminary data.</text>
</comment>
<keyword evidence="3" id="KW-1185">Reference proteome</keyword>
<organism evidence="2 3">
    <name type="scientific">Hydnum rufescens UP504</name>
    <dbReference type="NCBI Taxonomy" id="1448309"/>
    <lineage>
        <taxon>Eukaryota</taxon>
        <taxon>Fungi</taxon>
        <taxon>Dikarya</taxon>
        <taxon>Basidiomycota</taxon>
        <taxon>Agaricomycotina</taxon>
        <taxon>Agaricomycetes</taxon>
        <taxon>Cantharellales</taxon>
        <taxon>Hydnaceae</taxon>
        <taxon>Hydnum</taxon>
    </lineage>
</organism>
<feature type="region of interest" description="Disordered" evidence="1">
    <location>
        <begin position="52"/>
        <end position="100"/>
    </location>
</feature>